<dbReference type="EMBL" id="JBHUOM010000001">
    <property type="protein sequence ID" value="MFD2932837.1"/>
    <property type="molecule type" value="Genomic_DNA"/>
</dbReference>
<keyword evidence="4" id="KW-1185">Reference proteome</keyword>
<organism evidence="3 4">
    <name type="scientific">Spirosoma flavum</name>
    <dbReference type="NCBI Taxonomy" id="2048557"/>
    <lineage>
        <taxon>Bacteria</taxon>
        <taxon>Pseudomonadati</taxon>
        <taxon>Bacteroidota</taxon>
        <taxon>Cytophagia</taxon>
        <taxon>Cytophagales</taxon>
        <taxon>Cytophagaceae</taxon>
        <taxon>Spirosoma</taxon>
    </lineage>
</organism>
<feature type="compositionally biased region" description="Polar residues" evidence="1">
    <location>
        <begin position="23"/>
        <end position="43"/>
    </location>
</feature>
<reference evidence="4" key="1">
    <citation type="journal article" date="2019" name="Int. J. Syst. Evol. Microbiol.">
        <title>The Global Catalogue of Microorganisms (GCM) 10K type strain sequencing project: providing services to taxonomists for standard genome sequencing and annotation.</title>
        <authorList>
            <consortium name="The Broad Institute Genomics Platform"/>
            <consortium name="The Broad Institute Genome Sequencing Center for Infectious Disease"/>
            <person name="Wu L."/>
            <person name="Ma J."/>
        </authorList>
    </citation>
    <scope>NUCLEOTIDE SEQUENCE [LARGE SCALE GENOMIC DNA]</scope>
    <source>
        <strain evidence="4">KCTC 52490</strain>
    </source>
</reference>
<sequence length="94" mass="10666">MKRFLFVSSMLSVVLSLNVFAQSGQAPTMQQSTSTTDTRQANPAQPKMKSINRRQRSKMEAGMDSTLPKNRKQRRLRPDSLRRGGATRVDSVRR</sequence>
<protein>
    <submittedName>
        <fullName evidence="3">Uncharacterized protein</fullName>
    </submittedName>
</protein>
<comment type="caution">
    <text evidence="3">The sequence shown here is derived from an EMBL/GenBank/DDBJ whole genome shotgun (WGS) entry which is preliminary data.</text>
</comment>
<dbReference type="RefSeq" id="WP_381497023.1">
    <property type="nucleotide sequence ID" value="NZ_JBHUOM010000001.1"/>
</dbReference>
<name>A0ABW6ABS8_9BACT</name>
<gene>
    <name evidence="3" type="ORF">ACFS25_03545</name>
</gene>
<dbReference type="Proteomes" id="UP001597512">
    <property type="component" value="Unassembled WGS sequence"/>
</dbReference>
<feature type="signal peptide" evidence="2">
    <location>
        <begin position="1"/>
        <end position="21"/>
    </location>
</feature>
<proteinExistence type="predicted"/>
<evidence type="ECO:0000256" key="1">
    <source>
        <dbReference type="SAM" id="MobiDB-lite"/>
    </source>
</evidence>
<evidence type="ECO:0000256" key="2">
    <source>
        <dbReference type="SAM" id="SignalP"/>
    </source>
</evidence>
<keyword evidence="2" id="KW-0732">Signal</keyword>
<feature type="chain" id="PRO_5047031046" evidence="2">
    <location>
        <begin position="22"/>
        <end position="94"/>
    </location>
</feature>
<feature type="region of interest" description="Disordered" evidence="1">
    <location>
        <begin position="23"/>
        <end position="94"/>
    </location>
</feature>
<evidence type="ECO:0000313" key="4">
    <source>
        <dbReference type="Proteomes" id="UP001597512"/>
    </source>
</evidence>
<accession>A0ABW6ABS8</accession>
<evidence type="ECO:0000313" key="3">
    <source>
        <dbReference type="EMBL" id="MFD2932837.1"/>
    </source>
</evidence>